<evidence type="ECO:0000313" key="3">
    <source>
        <dbReference type="Proteomes" id="UP000607397"/>
    </source>
</evidence>
<comment type="caution">
    <text evidence="2">The sequence shown here is derived from an EMBL/GenBank/DDBJ whole genome shotgun (WGS) entry which is preliminary data.</text>
</comment>
<dbReference type="AlphaFoldDB" id="A0A8K2A7F1"/>
<dbReference type="Pfam" id="PF03364">
    <property type="entry name" value="Polyketide_cyc"/>
    <property type="match status" value="1"/>
</dbReference>
<dbReference type="InterPro" id="IPR005031">
    <property type="entry name" value="COQ10_START"/>
</dbReference>
<dbReference type="CDD" id="cd07820">
    <property type="entry name" value="SRPBCC_3"/>
    <property type="match status" value="1"/>
</dbReference>
<sequence>MLHFQKSSLIYAPVKTVWQFHERSDILQLLTPPWQPVQIVRRTGGLGVGALSEFRIWLGPIPVQWVAVHTECVPYQHFVDEQQSGPMAYWRHRHQFEAQGSHTQLTDTIAFALPGGKTPEALMGWWINSRLEEMFQYRHRVTRNQCQHQGTTAERDLP</sequence>
<dbReference type="Gene3D" id="3.30.530.20">
    <property type="match status" value="1"/>
</dbReference>
<accession>A0A8K2A7F1</accession>
<protein>
    <submittedName>
        <fullName evidence="2">Cyclase</fullName>
    </submittedName>
</protein>
<dbReference type="SUPFAM" id="SSF55961">
    <property type="entry name" value="Bet v1-like"/>
    <property type="match status" value="1"/>
</dbReference>
<name>A0A8K2A7F1_9CYAN</name>
<dbReference type="InterPro" id="IPR023393">
    <property type="entry name" value="START-like_dom_sf"/>
</dbReference>
<dbReference type="Proteomes" id="UP000607397">
    <property type="component" value="Unassembled WGS sequence"/>
</dbReference>
<dbReference type="RefSeq" id="WP_161825332.1">
    <property type="nucleotide sequence ID" value="NZ_WVIC01000017.1"/>
</dbReference>
<evidence type="ECO:0000313" key="2">
    <source>
        <dbReference type="EMBL" id="NCJ06859.1"/>
    </source>
</evidence>
<dbReference type="EMBL" id="WVIC01000017">
    <property type="protein sequence ID" value="NCJ06859.1"/>
    <property type="molecule type" value="Genomic_DNA"/>
</dbReference>
<organism evidence="2 3">
    <name type="scientific">Petrachloros mirabilis ULC683</name>
    <dbReference type="NCBI Taxonomy" id="2781853"/>
    <lineage>
        <taxon>Bacteria</taxon>
        <taxon>Bacillati</taxon>
        <taxon>Cyanobacteriota</taxon>
        <taxon>Cyanophyceae</taxon>
        <taxon>Synechococcales</taxon>
        <taxon>Petrachlorosaceae</taxon>
        <taxon>Petrachloros</taxon>
        <taxon>Petrachloros mirabilis</taxon>
    </lineage>
</organism>
<reference evidence="2" key="1">
    <citation type="submission" date="2019-12" db="EMBL/GenBank/DDBJ databases">
        <title>High-Quality draft genome sequences of three cyanobacteria isolated from the limestone walls of the Old Cathedral of Coimbra.</title>
        <authorList>
            <person name="Tiago I."/>
            <person name="Soares F."/>
            <person name="Portugal A."/>
        </authorList>
    </citation>
    <scope>NUCLEOTIDE SEQUENCE [LARGE SCALE GENOMIC DNA]</scope>
    <source>
        <strain evidence="2">C</strain>
    </source>
</reference>
<keyword evidence="3" id="KW-1185">Reference proteome</keyword>
<feature type="domain" description="Coenzyme Q-binding protein COQ10 START" evidence="1">
    <location>
        <begin position="12"/>
        <end position="133"/>
    </location>
</feature>
<proteinExistence type="predicted"/>
<gene>
    <name evidence="2" type="ORF">GS597_10130</name>
</gene>
<evidence type="ECO:0000259" key="1">
    <source>
        <dbReference type="Pfam" id="PF03364"/>
    </source>
</evidence>